<accession>A0ABQ3RCR7</accession>
<evidence type="ECO:0000313" key="2">
    <source>
        <dbReference type="Proteomes" id="UP000646738"/>
    </source>
</evidence>
<dbReference type="EMBL" id="BNEA01000015">
    <property type="protein sequence ID" value="GHI53625.1"/>
    <property type="molecule type" value="Genomic_DNA"/>
</dbReference>
<evidence type="ECO:0000313" key="1">
    <source>
        <dbReference type="EMBL" id="GHI53625.1"/>
    </source>
</evidence>
<organism evidence="1 2">
    <name type="scientific">Streptomyces rubradiris</name>
    <name type="common">Streptomyces achromogenes subsp. rubradiris</name>
    <dbReference type="NCBI Taxonomy" id="285531"/>
    <lineage>
        <taxon>Bacteria</taxon>
        <taxon>Bacillati</taxon>
        <taxon>Actinomycetota</taxon>
        <taxon>Actinomycetes</taxon>
        <taxon>Kitasatosporales</taxon>
        <taxon>Streptomycetaceae</taxon>
        <taxon>Streptomyces</taxon>
    </lineage>
</organism>
<protein>
    <submittedName>
        <fullName evidence="1">Uncharacterized protein</fullName>
    </submittedName>
</protein>
<keyword evidence="2" id="KW-1185">Reference proteome</keyword>
<sequence>MGRFQAHGGAKKDFDFNVGLAEGDWDAKRFGDRLWADVARILEVSFEDSPGEPGDSGSHRYWFENDSVSISLYVDDGEPGWVFEKVPAMLTARSRSESIETWQLAEKLYDRLVATGSYLVVVFADDGMPVDANLDIGDNW</sequence>
<reference evidence="2" key="1">
    <citation type="submission" date="2023-07" db="EMBL/GenBank/DDBJ databases">
        <title>Whole genome shotgun sequence of Streptomyces achromogenes subsp. rubradiris NBRC 14000.</title>
        <authorList>
            <person name="Komaki H."/>
            <person name="Tamura T."/>
        </authorList>
    </citation>
    <scope>NUCLEOTIDE SEQUENCE [LARGE SCALE GENOMIC DNA]</scope>
    <source>
        <strain evidence="2">NBRC 14000</strain>
    </source>
</reference>
<comment type="caution">
    <text evidence="1">The sequence shown here is derived from an EMBL/GenBank/DDBJ whole genome shotgun (WGS) entry which is preliminary data.</text>
</comment>
<proteinExistence type="predicted"/>
<name>A0ABQ3RCR7_STRRR</name>
<dbReference type="Proteomes" id="UP000646738">
    <property type="component" value="Unassembled WGS sequence"/>
</dbReference>
<gene>
    <name evidence="1" type="ORF">Srubr_34710</name>
</gene>